<proteinExistence type="predicted"/>
<reference evidence="1 2" key="1">
    <citation type="submission" date="2016-10" db="EMBL/GenBank/DDBJ databases">
        <title>Draft genome sequence of Coniochaeta ligniaria NRRL30616, a lignocellulolytic fungus for bioabatement of inhibitors in plant biomass hydrolysates.</title>
        <authorList>
            <consortium name="DOE Joint Genome Institute"/>
            <person name="Jimenez D.J."/>
            <person name="Hector R.E."/>
            <person name="Riley R."/>
            <person name="Sun H."/>
            <person name="Grigoriev I.V."/>
            <person name="Van Elsas J.D."/>
            <person name="Nichols N.N."/>
        </authorList>
    </citation>
    <scope>NUCLEOTIDE SEQUENCE [LARGE SCALE GENOMIC DNA]</scope>
    <source>
        <strain evidence="1 2">NRRL 30616</strain>
    </source>
</reference>
<keyword evidence="2" id="KW-1185">Reference proteome</keyword>
<gene>
    <name evidence="1" type="ORF">CONLIGDRAFT_289112</name>
</gene>
<protein>
    <submittedName>
        <fullName evidence="1">Uncharacterized protein</fullName>
    </submittedName>
</protein>
<evidence type="ECO:0000313" key="1">
    <source>
        <dbReference type="EMBL" id="OIW30724.1"/>
    </source>
</evidence>
<accession>A0A1J7JN34</accession>
<name>A0A1J7JN34_9PEZI</name>
<organism evidence="1 2">
    <name type="scientific">Coniochaeta ligniaria NRRL 30616</name>
    <dbReference type="NCBI Taxonomy" id="1408157"/>
    <lineage>
        <taxon>Eukaryota</taxon>
        <taxon>Fungi</taxon>
        <taxon>Dikarya</taxon>
        <taxon>Ascomycota</taxon>
        <taxon>Pezizomycotina</taxon>
        <taxon>Sordariomycetes</taxon>
        <taxon>Sordariomycetidae</taxon>
        <taxon>Coniochaetales</taxon>
        <taxon>Coniochaetaceae</taxon>
        <taxon>Coniochaeta</taxon>
    </lineage>
</organism>
<evidence type="ECO:0000313" key="2">
    <source>
        <dbReference type="Proteomes" id="UP000182658"/>
    </source>
</evidence>
<dbReference type="AlphaFoldDB" id="A0A1J7JN34"/>
<dbReference type="InParanoid" id="A0A1J7JN34"/>
<sequence length="222" mass="25078">MARTGHKAVLTSVWRSRTSQMTKPATNEAAMLRRQRSTFTRRVALSCAVITRSSILCLRVVAYYATFFFAGSTALGFNLRCLLFQQQYEGSMQLDVPLYCRQGAWHSLLTLSTPQLPSSLCSSPQKTLRLPSVFLASHRFPDFQSSRLFSQSLFDCFLPLHPVWSTVTPFSKSARRRLGVMLNMSETAPRRAEQHASVQREHITTLMPSRELVTDTRAAQAI</sequence>
<dbReference type="EMBL" id="KV875096">
    <property type="protein sequence ID" value="OIW30724.1"/>
    <property type="molecule type" value="Genomic_DNA"/>
</dbReference>
<dbReference type="Proteomes" id="UP000182658">
    <property type="component" value="Unassembled WGS sequence"/>
</dbReference>